<feature type="compositionally biased region" description="Low complexity" evidence="1">
    <location>
        <begin position="374"/>
        <end position="391"/>
    </location>
</feature>
<dbReference type="Proteomes" id="UP000017052">
    <property type="component" value="Unassembled WGS sequence"/>
</dbReference>
<feature type="compositionally biased region" description="Basic residues" evidence="1">
    <location>
        <begin position="521"/>
        <end position="533"/>
    </location>
</feature>
<reference evidence="2" key="1">
    <citation type="submission" date="2013-08" db="EMBL/GenBank/DDBJ databases">
        <authorList>
            <person name="Durkin A.S."/>
            <person name="Haft D.R."/>
            <person name="McCorrison J."/>
            <person name="Torralba M."/>
            <person name="Gillis M."/>
            <person name="Haft D.H."/>
            <person name="Methe B."/>
            <person name="Sutton G."/>
            <person name="Nelson K.E."/>
        </authorList>
    </citation>
    <scope>NUCLEOTIDE SEQUENCE [LARGE SCALE GENOMIC DNA]</scope>
    <source>
        <strain evidence="2">F0233</strain>
    </source>
</reference>
<feature type="compositionally biased region" description="Low complexity" evidence="1">
    <location>
        <begin position="329"/>
        <end position="341"/>
    </location>
</feature>
<keyword evidence="3" id="KW-1185">Reference proteome</keyword>
<evidence type="ECO:0000313" key="2">
    <source>
        <dbReference type="EMBL" id="ERK54240.1"/>
    </source>
</evidence>
<feature type="region of interest" description="Disordered" evidence="1">
    <location>
        <begin position="1"/>
        <end position="533"/>
    </location>
</feature>
<feature type="compositionally biased region" description="Pro residues" evidence="1">
    <location>
        <begin position="342"/>
        <end position="351"/>
    </location>
</feature>
<dbReference type="EMBL" id="ACVN02000220">
    <property type="protein sequence ID" value="ERK54240.1"/>
    <property type="molecule type" value="Genomic_DNA"/>
</dbReference>
<feature type="compositionally biased region" description="Basic residues" evidence="1">
    <location>
        <begin position="504"/>
        <end position="513"/>
    </location>
</feature>
<feature type="compositionally biased region" description="Low complexity" evidence="1">
    <location>
        <begin position="28"/>
        <end position="39"/>
    </location>
</feature>
<feature type="compositionally biased region" description="Low complexity" evidence="1">
    <location>
        <begin position="430"/>
        <end position="457"/>
    </location>
</feature>
<proteinExistence type="predicted"/>
<feature type="compositionally biased region" description="Basic and acidic residues" evidence="1">
    <location>
        <begin position="205"/>
        <end position="222"/>
    </location>
</feature>
<sequence length="533" mass="56724">MAPRSGPAHPRSGSAADELLIRPRRARPTAQRARQRTPPVGFRTPASQPDAAPAGERADEQPDGQARPAQPPGAHGREGEQDDRGKGADDRHDHRQQRPDEALDAVAGAAEAQARRGRRQGLLPHRVHPGAGAQRDEPRADGHAEQSRHVEAGRQAERHDEVHGQERAGEEGDDHDARRPLAGGGHLRQGQDPQRRAVVAQAPGRDGRGHDGAQERRDEEQLRPAPGQSRDEHDERHRDESEQLHDPPRVAAPVAQLPAHERAHRPSGQQRVESRAPDPDGLDGTRARTHQGALDEALPVPGRHGDEGERGHDVDRQGRPCALLRVPGQRPSTSRTASTAPPAQPPSPRPAAPDSTDAAPTRPGGPGGARRPRGCPAAGGRPASRAPVVIPARRRARSRWCAPPGCRERPPAPAGGRPRAGGRGSERQATTTRTPKTPRTPTAIAPGPSRPAASRPGTSSRPRQGVRAKRVGSSGSAPAPSRARSGQTRVTAAMASVGSGPRAGRPRRPRGRRAGPERGGGRRPRRRCAPSRP</sequence>
<feature type="compositionally biased region" description="Basic and acidic residues" evidence="1">
    <location>
        <begin position="75"/>
        <end position="101"/>
    </location>
</feature>
<feature type="compositionally biased region" description="Basic and acidic residues" evidence="1">
    <location>
        <begin position="229"/>
        <end position="248"/>
    </location>
</feature>
<feature type="compositionally biased region" description="Low complexity" evidence="1">
    <location>
        <begin position="352"/>
        <end position="362"/>
    </location>
</feature>
<feature type="compositionally biased region" description="Low complexity" evidence="1">
    <location>
        <begin position="472"/>
        <end position="486"/>
    </location>
</feature>
<accession>U2PUQ4</accession>
<gene>
    <name evidence="2" type="ORF">HMPREF0682_2109</name>
</gene>
<dbReference type="AlphaFoldDB" id="U2PUQ4"/>
<protein>
    <submittedName>
        <fullName evidence="2">Uncharacterized protein</fullName>
    </submittedName>
</protein>
<name>U2PUQ4_9ACTN</name>
<evidence type="ECO:0000256" key="1">
    <source>
        <dbReference type="SAM" id="MobiDB-lite"/>
    </source>
</evidence>
<feature type="compositionally biased region" description="Basic and acidic residues" evidence="1">
    <location>
        <begin position="134"/>
        <end position="179"/>
    </location>
</feature>
<organism evidence="2 3">
    <name type="scientific">Propionibacterium acidifaciens F0233</name>
    <dbReference type="NCBI Taxonomy" id="553198"/>
    <lineage>
        <taxon>Bacteria</taxon>
        <taxon>Bacillati</taxon>
        <taxon>Actinomycetota</taxon>
        <taxon>Actinomycetes</taxon>
        <taxon>Propionibacteriales</taxon>
        <taxon>Propionibacteriaceae</taxon>
        <taxon>Propionibacterium</taxon>
    </lineage>
</organism>
<comment type="caution">
    <text evidence="2">The sequence shown here is derived from an EMBL/GenBank/DDBJ whole genome shotgun (WGS) entry which is preliminary data.</text>
</comment>
<feature type="compositionally biased region" description="Basic and acidic residues" evidence="1">
    <location>
        <begin position="303"/>
        <end position="318"/>
    </location>
</feature>
<feature type="compositionally biased region" description="Basic and acidic residues" evidence="1">
    <location>
        <begin position="272"/>
        <end position="286"/>
    </location>
</feature>
<evidence type="ECO:0000313" key="3">
    <source>
        <dbReference type="Proteomes" id="UP000017052"/>
    </source>
</evidence>